<evidence type="ECO:0000256" key="13">
    <source>
        <dbReference type="SAM" id="MobiDB-lite"/>
    </source>
</evidence>
<evidence type="ECO:0000256" key="9">
    <source>
        <dbReference type="ARBA" id="ARBA00023136"/>
    </source>
</evidence>
<comment type="subcellular location">
    <subcellularLocation>
        <location evidence="1">Membrane</location>
        <topology evidence="1">Multi-pass membrane protein</topology>
    </subcellularLocation>
</comment>
<comment type="similarity">
    <text evidence="2 12">Belongs to the amiloride-sensitive sodium channel (TC 1.A.6) family.</text>
</comment>
<gene>
    <name evidence="15" type="ORF">DSTB1V02_LOCUS10849</name>
</gene>
<dbReference type="EMBL" id="LR902781">
    <property type="protein sequence ID" value="CAD7251082.1"/>
    <property type="molecule type" value="Genomic_DNA"/>
</dbReference>
<feature type="transmembrane region" description="Helical" evidence="14">
    <location>
        <begin position="59"/>
        <end position="77"/>
    </location>
</feature>
<evidence type="ECO:0000256" key="11">
    <source>
        <dbReference type="ARBA" id="ARBA00023303"/>
    </source>
</evidence>
<keyword evidence="3 12" id="KW-0813">Transport</keyword>
<dbReference type="AlphaFoldDB" id="A0A7R9FQE8"/>
<keyword evidence="11 12" id="KW-0407">Ion channel</keyword>
<evidence type="ECO:0000256" key="14">
    <source>
        <dbReference type="SAM" id="Phobius"/>
    </source>
</evidence>
<keyword evidence="7" id="KW-0915">Sodium</keyword>
<dbReference type="Proteomes" id="UP000677054">
    <property type="component" value="Unassembled WGS sequence"/>
</dbReference>
<dbReference type="InterPro" id="IPR001873">
    <property type="entry name" value="ENaC"/>
</dbReference>
<feature type="compositionally biased region" description="Polar residues" evidence="13">
    <location>
        <begin position="220"/>
        <end position="234"/>
    </location>
</feature>
<evidence type="ECO:0000256" key="5">
    <source>
        <dbReference type="ARBA" id="ARBA00022692"/>
    </source>
</evidence>
<protein>
    <submittedName>
        <fullName evidence="15">Uncharacterized protein</fullName>
    </submittedName>
</protein>
<dbReference type="PANTHER" id="PTHR11690:SF248">
    <property type="entry name" value="PICKPOCKET 17, ISOFORM A"/>
    <property type="match status" value="1"/>
</dbReference>
<organism evidence="15">
    <name type="scientific">Darwinula stevensoni</name>
    <dbReference type="NCBI Taxonomy" id="69355"/>
    <lineage>
        <taxon>Eukaryota</taxon>
        <taxon>Metazoa</taxon>
        <taxon>Ecdysozoa</taxon>
        <taxon>Arthropoda</taxon>
        <taxon>Crustacea</taxon>
        <taxon>Oligostraca</taxon>
        <taxon>Ostracoda</taxon>
        <taxon>Podocopa</taxon>
        <taxon>Podocopida</taxon>
        <taxon>Darwinulocopina</taxon>
        <taxon>Darwinuloidea</taxon>
        <taxon>Darwinulidae</taxon>
        <taxon>Darwinula</taxon>
    </lineage>
</organism>
<dbReference type="GO" id="GO:0015280">
    <property type="term" value="F:ligand-gated sodium channel activity"/>
    <property type="evidence" value="ECO:0007669"/>
    <property type="project" value="TreeGrafter"/>
</dbReference>
<evidence type="ECO:0000256" key="10">
    <source>
        <dbReference type="ARBA" id="ARBA00023201"/>
    </source>
</evidence>
<dbReference type="OrthoDB" id="6238402at2759"/>
<evidence type="ECO:0000256" key="4">
    <source>
        <dbReference type="ARBA" id="ARBA00022461"/>
    </source>
</evidence>
<evidence type="ECO:0000256" key="6">
    <source>
        <dbReference type="ARBA" id="ARBA00022989"/>
    </source>
</evidence>
<accession>A0A7R9FQE8</accession>
<name>A0A7R9FQE8_9CRUS</name>
<dbReference type="PRINTS" id="PR01078">
    <property type="entry name" value="AMINACHANNEL"/>
</dbReference>
<evidence type="ECO:0000256" key="3">
    <source>
        <dbReference type="ARBA" id="ARBA00022448"/>
    </source>
</evidence>
<keyword evidence="9 14" id="KW-0472">Membrane</keyword>
<keyword evidence="4 12" id="KW-0894">Sodium channel</keyword>
<keyword evidence="6 14" id="KW-1133">Transmembrane helix</keyword>
<evidence type="ECO:0000256" key="8">
    <source>
        <dbReference type="ARBA" id="ARBA00023065"/>
    </source>
</evidence>
<dbReference type="EMBL" id="CAJPEV010003264">
    <property type="protein sequence ID" value="CAG0899356.1"/>
    <property type="molecule type" value="Genomic_DNA"/>
</dbReference>
<feature type="region of interest" description="Disordered" evidence="13">
    <location>
        <begin position="192"/>
        <end position="258"/>
    </location>
</feature>
<dbReference type="GO" id="GO:0005886">
    <property type="term" value="C:plasma membrane"/>
    <property type="evidence" value="ECO:0007669"/>
    <property type="project" value="TreeGrafter"/>
</dbReference>
<evidence type="ECO:0000256" key="2">
    <source>
        <dbReference type="ARBA" id="ARBA00007193"/>
    </source>
</evidence>
<keyword evidence="5 12" id="KW-0812">Transmembrane</keyword>
<keyword evidence="8 12" id="KW-0406">Ion transport</keyword>
<dbReference type="Gene3D" id="1.10.287.770">
    <property type="entry name" value="YojJ-like"/>
    <property type="match status" value="1"/>
</dbReference>
<keyword evidence="10 12" id="KW-0739">Sodium transport</keyword>
<keyword evidence="16" id="KW-1185">Reference proteome</keyword>
<sequence>MKKVMMDGGGKGRVADVQFEDEGGEVVGVGPVTVRFLERFSGHALGRTVYRESSPFRKLIWFVIFLIATGYMTYQIVDTIKIYMSGPKTTTIEVETERTLSFPAVTICPYSPLWKGLANDPSQSDVQKILELNKRLEEAVRHLLQSQGSCAQTTTTDLPSPVGSDVGCNVSDGGKRNCINPFQYIYPAFDAPIPRSQNTTVPTTADPTTNPDATEAPTDETTYQDATPGSTKSLDPTKEPGRIDMNHSAPQNSSDEEDYYYPGDLQDEFDDLGIDINPSPNASIRINNVTIRADDFVDLLLLTSSYTLSDFRKYLNLADVASNLSNFIHHCSFNDVPCSRDDYITTTNSDYGECLTFNSKGDKQVLRSGSSQGLQLRLVWDASNNVILLSPAKGFRLTLHHPRAEPDPVGEGFDVNMKMNSFVGIRKMELERLHPDEGGDCAYDSYFTRQFDTKIFRIKKDAKYSKQLCLDLCKIKVIREHDETKCYFKSPLLQSSVNRSFEEEKMDDPARFVFPREEKFYWSLSSAQTVTENAMLLDLVAWMRSERKRGVKGAESNETYCHQSIEDKNLAIVNIYYETMTMEKIVENPMFTWTSFIGTLGGLLGLYTGLSFISILEVLECGLDIVLYGWRKPRHDKMGPKRLVVLTWRDTLQQEGGSTKKSPGVAWGDSPVYNPQSLNDTRRAGFDLVFSDTPNF</sequence>
<dbReference type="PANTHER" id="PTHR11690">
    <property type="entry name" value="AMILORIDE-SENSITIVE SODIUM CHANNEL-RELATED"/>
    <property type="match status" value="1"/>
</dbReference>
<feature type="compositionally biased region" description="Basic and acidic residues" evidence="13">
    <location>
        <begin position="235"/>
        <end position="245"/>
    </location>
</feature>
<dbReference type="Gene3D" id="2.60.470.10">
    <property type="entry name" value="Acid-sensing ion channels like domains"/>
    <property type="match status" value="1"/>
</dbReference>
<evidence type="ECO:0000256" key="12">
    <source>
        <dbReference type="RuleBase" id="RU000679"/>
    </source>
</evidence>
<reference evidence="15" key="1">
    <citation type="submission" date="2020-11" db="EMBL/GenBank/DDBJ databases">
        <authorList>
            <person name="Tran Van P."/>
        </authorList>
    </citation>
    <scope>NUCLEOTIDE SEQUENCE</scope>
</reference>
<feature type="compositionally biased region" description="Low complexity" evidence="13">
    <location>
        <begin position="199"/>
        <end position="216"/>
    </location>
</feature>
<dbReference type="Pfam" id="PF00858">
    <property type="entry name" value="ASC"/>
    <property type="match status" value="1"/>
</dbReference>
<evidence type="ECO:0000313" key="15">
    <source>
        <dbReference type="EMBL" id="CAD7251082.1"/>
    </source>
</evidence>
<proteinExistence type="inferred from homology"/>
<evidence type="ECO:0000313" key="16">
    <source>
        <dbReference type="Proteomes" id="UP000677054"/>
    </source>
</evidence>
<evidence type="ECO:0000256" key="1">
    <source>
        <dbReference type="ARBA" id="ARBA00004141"/>
    </source>
</evidence>
<evidence type="ECO:0000256" key="7">
    <source>
        <dbReference type="ARBA" id="ARBA00023053"/>
    </source>
</evidence>